<dbReference type="RefSeq" id="WP_148949038.1">
    <property type="nucleotide sequence ID" value="NZ_VTES01000001.1"/>
</dbReference>
<dbReference type="GO" id="GO:0003677">
    <property type="term" value="F:DNA binding"/>
    <property type="evidence" value="ECO:0007669"/>
    <property type="project" value="InterPro"/>
</dbReference>
<dbReference type="AlphaFoldDB" id="A0A5D4SWT5"/>
<accession>A0A5D4SWT5</accession>
<feature type="domain" description="HTH cro/C1-type" evidence="1">
    <location>
        <begin position="7"/>
        <end position="59"/>
    </location>
</feature>
<evidence type="ECO:0000313" key="3">
    <source>
        <dbReference type="Proteomes" id="UP000323732"/>
    </source>
</evidence>
<reference evidence="2 3" key="1">
    <citation type="submission" date="2019-08" db="EMBL/GenBank/DDBJ databases">
        <title>Bacillus genomes from the desert of Cuatro Cienegas, Coahuila.</title>
        <authorList>
            <person name="Olmedo-Alvarez G."/>
        </authorList>
    </citation>
    <scope>NUCLEOTIDE SEQUENCE [LARGE SCALE GENOMIC DNA]</scope>
    <source>
        <strain evidence="2 3">CH37_1T</strain>
    </source>
</reference>
<dbReference type="SUPFAM" id="SSF47413">
    <property type="entry name" value="lambda repressor-like DNA-binding domains"/>
    <property type="match status" value="1"/>
</dbReference>
<dbReference type="Pfam" id="PF13443">
    <property type="entry name" value="HTH_26"/>
    <property type="match status" value="1"/>
</dbReference>
<dbReference type="PROSITE" id="PS50943">
    <property type="entry name" value="HTH_CROC1"/>
    <property type="match status" value="1"/>
</dbReference>
<dbReference type="SMART" id="SM00530">
    <property type="entry name" value="HTH_XRE"/>
    <property type="match status" value="1"/>
</dbReference>
<organism evidence="2 3">
    <name type="scientific">Bacillus infantis</name>
    <dbReference type="NCBI Taxonomy" id="324767"/>
    <lineage>
        <taxon>Bacteria</taxon>
        <taxon>Bacillati</taxon>
        <taxon>Bacillota</taxon>
        <taxon>Bacilli</taxon>
        <taxon>Bacillales</taxon>
        <taxon>Bacillaceae</taxon>
        <taxon>Bacillus</taxon>
    </lineage>
</organism>
<proteinExistence type="predicted"/>
<sequence length="108" mass="12765">MTMLDRIKLLCKERSITVKILEEKLDFPNNTIYQWKQRTPNLDKLQKVADYFNVSTDYLLGRKQSETDDPEVRSLARDIQSLDNGNKQFLKDLIKTMQQRGKEAQDEK</sequence>
<dbReference type="CDD" id="cd00093">
    <property type="entry name" value="HTH_XRE"/>
    <property type="match status" value="1"/>
</dbReference>
<gene>
    <name evidence="2" type="ORF">FZD47_02285</name>
</gene>
<protein>
    <submittedName>
        <fullName evidence="2">Helix-turn-helix transcriptional regulator</fullName>
    </submittedName>
</protein>
<comment type="caution">
    <text evidence="2">The sequence shown here is derived from an EMBL/GenBank/DDBJ whole genome shotgun (WGS) entry which is preliminary data.</text>
</comment>
<name>A0A5D4SWT5_9BACI</name>
<dbReference type="EMBL" id="VTES01000001">
    <property type="protein sequence ID" value="TYS66336.1"/>
    <property type="molecule type" value="Genomic_DNA"/>
</dbReference>
<dbReference type="Proteomes" id="UP000323732">
    <property type="component" value="Unassembled WGS sequence"/>
</dbReference>
<dbReference type="InterPro" id="IPR001387">
    <property type="entry name" value="Cro/C1-type_HTH"/>
</dbReference>
<dbReference type="Gene3D" id="1.10.260.40">
    <property type="entry name" value="lambda repressor-like DNA-binding domains"/>
    <property type="match status" value="1"/>
</dbReference>
<dbReference type="InterPro" id="IPR010982">
    <property type="entry name" value="Lambda_DNA-bd_dom_sf"/>
</dbReference>
<evidence type="ECO:0000313" key="2">
    <source>
        <dbReference type="EMBL" id="TYS66336.1"/>
    </source>
</evidence>
<evidence type="ECO:0000259" key="1">
    <source>
        <dbReference type="PROSITE" id="PS50943"/>
    </source>
</evidence>